<feature type="compositionally biased region" description="Pro residues" evidence="1">
    <location>
        <begin position="53"/>
        <end position="64"/>
    </location>
</feature>
<evidence type="ECO:0000313" key="2">
    <source>
        <dbReference type="EMBL" id="CEM11875.1"/>
    </source>
</evidence>
<feature type="region of interest" description="Disordered" evidence="1">
    <location>
        <begin position="134"/>
        <end position="262"/>
    </location>
</feature>
<proteinExistence type="predicted"/>
<accession>A0A0G4FFA3</accession>
<dbReference type="VEuPathDB" id="CryptoDB:Vbra_15247"/>
<feature type="region of interest" description="Disordered" evidence="1">
    <location>
        <begin position="376"/>
        <end position="400"/>
    </location>
</feature>
<protein>
    <submittedName>
        <fullName evidence="2">Uncharacterized protein</fullName>
    </submittedName>
</protein>
<gene>
    <name evidence="2" type="ORF">Vbra_15247</name>
</gene>
<evidence type="ECO:0000313" key="3">
    <source>
        <dbReference type="Proteomes" id="UP000041254"/>
    </source>
</evidence>
<dbReference type="EMBL" id="CDMY01000427">
    <property type="protein sequence ID" value="CEM11875.1"/>
    <property type="molecule type" value="Genomic_DNA"/>
</dbReference>
<keyword evidence="3" id="KW-1185">Reference proteome</keyword>
<dbReference type="InParanoid" id="A0A0G4FFA3"/>
<feature type="compositionally biased region" description="Pro residues" evidence="1">
    <location>
        <begin position="95"/>
        <end position="107"/>
    </location>
</feature>
<name>A0A0G4FFA3_VITBC</name>
<feature type="region of interest" description="Disordered" evidence="1">
    <location>
        <begin position="456"/>
        <end position="495"/>
    </location>
</feature>
<dbReference type="AlphaFoldDB" id="A0A0G4FFA3"/>
<feature type="compositionally biased region" description="Low complexity" evidence="1">
    <location>
        <begin position="463"/>
        <end position="473"/>
    </location>
</feature>
<dbReference type="Proteomes" id="UP000041254">
    <property type="component" value="Unassembled WGS sequence"/>
</dbReference>
<sequence length="533" mass="58188">MGSTAFRGEGGPFFQPLSPFSGPHGQFIPSPPIQRHQHQRQIIQPAYERSPTGPTPSPHPPPTNIRPAYATNPDSYCNQRNDSRWDRQPYRGGRPAPPVAPLNPPSGPQHRAPPGMPGAGFQTDLETELETNAAARARDRNRTMDWPYGGPGGHRGGRPFYDTYDPQDQGGPRTLNRADAPPRRDTRHPPNVPQQLMDIGLRQSGSDHPERGPVLAGGQGGGAGGVSMGQQHQWHEAGGHGIWRDGQQQREGDAAPYSYRGRQSPENFSNYFNQYNNYRHQQGAFNGFHGGGREGQWNLYRGGMTASQGARDTTSSQSPFPRYAVRIRPEGMNAFRAHMGAPHLQHGPRNDALPPPWLNAIAATQPHYLPADIYGAPSPAHHQYQPHSHPQQLPPQPGYGGYHPVTSYMMPREGVAYTIPGEGDASAAAGMNREFGHARGPHHRAGFAAAASRFVTQQTPEASSHQSSSGESLPPLPSRESRQQPSDGVGSAVRERHFELKTIESSSFKIGGYPRAEYGLFESSTVPRTRCPG</sequence>
<feature type="region of interest" description="Disordered" evidence="1">
    <location>
        <begin position="1"/>
        <end position="122"/>
    </location>
</feature>
<feature type="compositionally biased region" description="Low complexity" evidence="1">
    <location>
        <begin position="376"/>
        <end position="391"/>
    </location>
</feature>
<organism evidence="2 3">
    <name type="scientific">Vitrella brassicaformis (strain CCMP3155)</name>
    <dbReference type="NCBI Taxonomy" id="1169540"/>
    <lineage>
        <taxon>Eukaryota</taxon>
        <taxon>Sar</taxon>
        <taxon>Alveolata</taxon>
        <taxon>Colpodellida</taxon>
        <taxon>Vitrellaceae</taxon>
        <taxon>Vitrella</taxon>
    </lineage>
</organism>
<reference evidence="2 3" key="1">
    <citation type="submission" date="2014-11" db="EMBL/GenBank/DDBJ databases">
        <authorList>
            <person name="Zhu J."/>
            <person name="Qi W."/>
            <person name="Song R."/>
        </authorList>
    </citation>
    <scope>NUCLEOTIDE SEQUENCE [LARGE SCALE GENOMIC DNA]</scope>
</reference>
<feature type="compositionally biased region" description="Gly residues" evidence="1">
    <location>
        <begin position="215"/>
        <end position="227"/>
    </location>
</feature>
<evidence type="ECO:0000256" key="1">
    <source>
        <dbReference type="SAM" id="MobiDB-lite"/>
    </source>
</evidence>